<dbReference type="NCBIfam" id="TIGR04370">
    <property type="entry name" value="glyco_rpt_poly"/>
    <property type="match status" value="1"/>
</dbReference>
<feature type="transmembrane region" description="Helical" evidence="1">
    <location>
        <begin position="178"/>
        <end position="200"/>
    </location>
</feature>
<protein>
    <recommendedName>
        <fullName evidence="4">Oligosaccharide repeat unit polymerase</fullName>
    </recommendedName>
</protein>
<name>A0A9W3X3U2_BACTU</name>
<feature type="transmembrane region" description="Helical" evidence="1">
    <location>
        <begin position="401"/>
        <end position="422"/>
    </location>
</feature>
<feature type="transmembrane region" description="Helical" evidence="1">
    <location>
        <begin position="369"/>
        <end position="389"/>
    </location>
</feature>
<feature type="transmembrane region" description="Helical" evidence="1">
    <location>
        <begin position="94"/>
        <end position="116"/>
    </location>
</feature>
<evidence type="ECO:0000313" key="2">
    <source>
        <dbReference type="EMBL" id="ANS51363.1"/>
    </source>
</evidence>
<sequence length="494" mass="56498">MNILIRYVLLIGALLFFLIGLIFQEPKVLLIATLTIFFHNVFYALRKFYERSIFLCFNLTFFTFLIGRMVVTEIFGYNVNLLGIFGLAFEDKSIINITLICLFLSLFAIFIGYAVIQKADLSFLKKKKELSVGYLYSFRLFSLLFFYFCMIFRLIYVYEMKQTAATEGYYESFMTFTSSLPTVLITIGNMYDVAFFAYLATNPSKRKSFFPVLLYIGEGLFAALAGRRSIFILNLLIVFIYYCMRSVQKTGKQPEQEKKWLGKFEWTLGGIAVPILLAFMTFIGNLRADFSAGGKAKNVGNSILEFFYSQGISANLIGYTKLYEDQIPKDKYFTFGPLMEFINNKIIRPLNGLPEYFGQTADRAINGNLFAHTLTYIIMPSAYLLGYGYGSSFVAEMYNDFSFLGVFIGSIIYGIILYLFYYMLQNSNFIVVIFTLMMTRSILFAPRGAALSFIVSSFSMPKIFAVVFIIIGSILLHSIFGKRHVIRQLNGISK</sequence>
<organism evidence="2 3">
    <name type="scientific">Bacillus thuringiensis</name>
    <dbReference type="NCBI Taxonomy" id="1428"/>
    <lineage>
        <taxon>Bacteria</taxon>
        <taxon>Bacillati</taxon>
        <taxon>Bacillota</taxon>
        <taxon>Bacilli</taxon>
        <taxon>Bacillales</taxon>
        <taxon>Bacillaceae</taxon>
        <taxon>Bacillus</taxon>
        <taxon>Bacillus cereus group</taxon>
    </lineage>
</organism>
<proteinExistence type="predicted"/>
<feature type="transmembrane region" description="Helical" evidence="1">
    <location>
        <begin position="52"/>
        <end position="74"/>
    </location>
</feature>
<dbReference type="AlphaFoldDB" id="A0A9W3X3U2"/>
<evidence type="ECO:0000313" key="3">
    <source>
        <dbReference type="Proteomes" id="UP000092743"/>
    </source>
</evidence>
<gene>
    <name evidence="2" type="ORF">BT246_60680</name>
</gene>
<dbReference type="Pfam" id="PF14296">
    <property type="entry name" value="O-ag_pol_Wzy"/>
    <property type="match status" value="1"/>
</dbReference>
<keyword evidence="1" id="KW-0472">Membrane</keyword>
<feature type="transmembrane region" description="Helical" evidence="1">
    <location>
        <begin position="29"/>
        <end position="45"/>
    </location>
</feature>
<keyword evidence="1" id="KW-0812">Transmembrane</keyword>
<dbReference type="InterPro" id="IPR029468">
    <property type="entry name" value="O-ag_pol_Wzy"/>
</dbReference>
<evidence type="ECO:0008006" key="4">
    <source>
        <dbReference type="Google" id="ProtNLM"/>
    </source>
</evidence>
<feature type="transmembrane region" description="Helical" evidence="1">
    <location>
        <begin position="429"/>
        <end position="454"/>
    </location>
</feature>
<reference evidence="2 3" key="1">
    <citation type="submission" date="2016-04" db="EMBL/GenBank/DDBJ databases">
        <title>High quality genome of the nematocidal Bacillus thuringiensis MYBT18246.</title>
        <authorList>
            <person name="Hollensteiner J."/>
            <person name="Poehlein A."/>
            <person name="Sproeer C."/>
            <person name="Bunk B."/>
            <person name="Rosenstiel P."/>
            <person name="Schulenburg H."/>
            <person name="Liesegang H."/>
        </authorList>
    </citation>
    <scope>NUCLEOTIDE SEQUENCE [LARGE SCALE GENOMIC DNA]</scope>
    <source>
        <strain evidence="2 3">MYBT18246</strain>
    </source>
</reference>
<feature type="transmembrane region" description="Helical" evidence="1">
    <location>
        <begin position="460"/>
        <end position="480"/>
    </location>
</feature>
<feature type="transmembrane region" description="Helical" evidence="1">
    <location>
        <begin position="266"/>
        <end position="286"/>
    </location>
</feature>
<dbReference type="EMBL" id="CP015350">
    <property type="protein sequence ID" value="ANS51363.1"/>
    <property type="molecule type" value="Genomic_DNA"/>
</dbReference>
<feature type="transmembrane region" description="Helical" evidence="1">
    <location>
        <begin position="136"/>
        <end position="158"/>
    </location>
</feature>
<keyword evidence="1" id="KW-1133">Transmembrane helix</keyword>
<dbReference type="RefSeq" id="WP_065485918.1">
    <property type="nucleotide sequence ID" value="NZ_CP015350.1"/>
</dbReference>
<feature type="transmembrane region" description="Helical" evidence="1">
    <location>
        <begin position="7"/>
        <end position="23"/>
    </location>
</feature>
<dbReference type="Proteomes" id="UP000092743">
    <property type="component" value="Chromosome"/>
</dbReference>
<evidence type="ECO:0000256" key="1">
    <source>
        <dbReference type="SAM" id="Phobius"/>
    </source>
</evidence>
<accession>A0A9W3X3U2</accession>
<feature type="transmembrane region" description="Helical" evidence="1">
    <location>
        <begin position="212"/>
        <end position="242"/>
    </location>
</feature>